<dbReference type="InterPro" id="IPR039261">
    <property type="entry name" value="FNR_nucleotide-bd"/>
</dbReference>
<keyword evidence="7" id="KW-0411">Iron-sulfur</keyword>
<dbReference type="GO" id="GO:0051537">
    <property type="term" value="F:2 iron, 2 sulfur cluster binding"/>
    <property type="evidence" value="ECO:0007669"/>
    <property type="project" value="UniProtKB-KW"/>
</dbReference>
<dbReference type="Gene3D" id="3.10.20.30">
    <property type="match status" value="1"/>
</dbReference>
<comment type="caution">
    <text evidence="10">The sequence shown here is derived from an EMBL/GenBank/DDBJ whole genome shotgun (WGS) entry which is preliminary data.</text>
</comment>
<evidence type="ECO:0000259" key="9">
    <source>
        <dbReference type="PROSITE" id="PS51384"/>
    </source>
</evidence>
<dbReference type="PROSITE" id="PS51085">
    <property type="entry name" value="2FE2S_FER_2"/>
    <property type="match status" value="1"/>
</dbReference>
<dbReference type="CDD" id="cd06185">
    <property type="entry name" value="PDR_like"/>
    <property type="match status" value="1"/>
</dbReference>
<keyword evidence="11" id="KW-1185">Reference proteome</keyword>
<accession>A0A3R8P5E2</accession>
<evidence type="ECO:0000256" key="6">
    <source>
        <dbReference type="ARBA" id="ARBA00023004"/>
    </source>
</evidence>
<evidence type="ECO:0000256" key="3">
    <source>
        <dbReference type="ARBA" id="ARBA00022714"/>
    </source>
</evidence>
<dbReference type="InterPro" id="IPR017927">
    <property type="entry name" value="FAD-bd_FR_type"/>
</dbReference>
<evidence type="ECO:0000256" key="5">
    <source>
        <dbReference type="ARBA" id="ARBA00023002"/>
    </source>
</evidence>
<keyword evidence="6" id="KW-0408">Iron</keyword>
<dbReference type="Gene3D" id="3.40.50.80">
    <property type="entry name" value="Nucleotide-binding domain of ferredoxin-NADP reductase (FNR) module"/>
    <property type="match status" value="1"/>
</dbReference>
<proteinExistence type="predicted"/>
<dbReference type="InterPro" id="IPR036010">
    <property type="entry name" value="2Fe-2S_ferredoxin-like_sf"/>
</dbReference>
<dbReference type="OrthoDB" id="3807506at2"/>
<dbReference type="GO" id="GO:0046872">
    <property type="term" value="F:metal ion binding"/>
    <property type="evidence" value="ECO:0007669"/>
    <property type="project" value="UniProtKB-KW"/>
</dbReference>
<dbReference type="PROSITE" id="PS00197">
    <property type="entry name" value="2FE2S_FER_1"/>
    <property type="match status" value="1"/>
</dbReference>
<gene>
    <name evidence="10" type="ORF">EIL87_12575</name>
</gene>
<organism evidence="10 11">
    <name type="scientific">Saccharopolyspora rhizosphaerae</name>
    <dbReference type="NCBI Taxonomy" id="2492662"/>
    <lineage>
        <taxon>Bacteria</taxon>
        <taxon>Bacillati</taxon>
        <taxon>Actinomycetota</taxon>
        <taxon>Actinomycetes</taxon>
        <taxon>Pseudonocardiales</taxon>
        <taxon>Pseudonocardiaceae</taxon>
        <taxon>Saccharopolyspora</taxon>
    </lineage>
</organism>
<dbReference type="Proteomes" id="UP000274515">
    <property type="component" value="Unassembled WGS sequence"/>
</dbReference>
<name>A0A3R8P5E2_9PSEU</name>
<keyword evidence="5" id="KW-0560">Oxidoreductase</keyword>
<keyword evidence="4" id="KW-0479">Metal-binding</keyword>
<dbReference type="PRINTS" id="PR00409">
    <property type="entry name" value="PHDIOXRDTASE"/>
</dbReference>
<keyword evidence="3" id="KW-0001">2Fe-2S</keyword>
<protein>
    <submittedName>
        <fullName evidence="10">Oxidoreductase</fullName>
    </submittedName>
</protein>
<dbReference type="SUPFAM" id="SSF52343">
    <property type="entry name" value="Ferredoxin reductase-like, C-terminal NADP-linked domain"/>
    <property type="match status" value="1"/>
</dbReference>
<evidence type="ECO:0000256" key="7">
    <source>
        <dbReference type="ARBA" id="ARBA00023014"/>
    </source>
</evidence>
<sequence length="339" mass="37430">MYRFLERAVARYARWAHASARGRPPVQEVRRDLDLVVDELRPEAEDVVSLRLVDAGGRRLPGWHPGAHLDLELPSGRTRQYSLCGDPGDRRSYRIAVRRIADGGGGSVEVHDALRAGARVRVRGPRNAFPFITAQRYLFIAGGIGITPILPMVRLAAARGADWRLVFTGRSRATMPFLGEIAGFDQRRVWVRSDEEYGIPASGAELLEHASQDAVVYCCGPTPMITGVRLDLPASPADSLHFERFSPPPVVGGRPFRVGLARRGLTLQVPADRSALSVIREHVPDVPYSCRQGFCGTCEVRVLSGSVEHRDAALTEEERRDRMMICVSRAAGEHVELDL</sequence>
<comment type="cofactor">
    <cofactor evidence="1">
        <name>FAD</name>
        <dbReference type="ChEBI" id="CHEBI:57692"/>
    </cofactor>
</comment>
<dbReference type="Pfam" id="PF00111">
    <property type="entry name" value="Fer2"/>
    <property type="match status" value="1"/>
</dbReference>
<dbReference type="SUPFAM" id="SSF63380">
    <property type="entry name" value="Riboflavin synthase domain-like"/>
    <property type="match status" value="1"/>
</dbReference>
<dbReference type="SUPFAM" id="SSF54292">
    <property type="entry name" value="2Fe-2S ferredoxin-like"/>
    <property type="match status" value="1"/>
</dbReference>
<dbReference type="GO" id="GO:0016491">
    <property type="term" value="F:oxidoreductase activity"/>
    <property type="evidence" value="ECO:0007669"/>
    <property type="project" value="UniProtKB-KW"/>
</dbReference>
<reference evidence="10 11" key="1">
    <citation type="submission" date="2018-11" db="EMBL/GenBank/DDBJ databases">
        <title>Saccharopolyspora rhizosphaerae sp. nov., an actinomycete isolated from rhizosphere soil in Thailand.</title>
        <authorList>
            <person name="Intra B."/>
            <person name="Euanorasetr J."/>
            <person name="Take A."/>
            <person name="Inahashi Y."/>
            <person name="Mori M."/>
            <person name="Panbangred W."/>
            <person name="Matsumoto A."/>
        </authorList>
    </citation>
    <scope>NUCLEOTIDE SEQUENCE [LARGE SCALE GENOMIC DNA]</scope>
    <source>
        <strain evidence="10 11">H219</strain>
    </source>
</reference>
<evidence type="ECO:0000256" key="4">
    <source>
        <dbReference type="ARBA" id="ARBA00022723"/>
    </source>
</evidence>
<feature type="domain" description="FAD-binding FR-type" evidence="9">
    <location>
        <begin position="30"/>
        <end position="132"/>
    </location>
</feature>
<dbReference type="RefSeq" id="WP_125090692.1">
    <property type="nucleotide sequence ID" value="NZ_RSAA01000011.1"/>
</dbReference>
<dbReference type="PANTHER" id="PTHR47354">
    <property type="entry name" value="NADH OXIDOREDUCTASE HCR"/>
    <property type="match status" value="1"/>
</dbReference>
<dbReference type="AlphaFoldDB" id="A0A3R8P5E2"/>
<dbReference type="EMBL" id="RSAA01000011">
    <property type="protein sequence ID" value="RRO16746.1"/>
    <property type="molecule type" value="Genomic_DNA"/>
</dbReference>
<dbReference type="CDD" id="cd00207">
    <property type="entry name" value="fer2"/>
    <property type="match status" value="1"/>
</dbReference>
<evidence type="ECO:0000256" key="1">
    <source>
        <dbReference type="ARBA" id="ARBA00001974"/>
    </source>
</evidence>
<feature type="domain" description="2Fe-2S ferredoxin-type" evidence="8">
    <location>
        <begin position="256"/>
        <end position="339"/>
    </location>
</feature>
<dbReference type="InterPro" id="IPR050415">
    <property type="entry name" value="MRET"/>
</dbReference>
<dbReference type="InterPro" id="IPR006058">
    <property type="entry name" value="2Fe2S_fd_BS"/>
</dbReference>
<keyword evidence="2" id="KW-0285">Flavoprotein</keyword>
<dbReference type="PANTHER" id="PTHR47354:SF1">
    <property type="entry name" value="CARNITINE MONOOXYGENASE REDUCTASE SUBUNIT"/>
    <property type="match status" value="1"/>
</dbReference>
<dbReference type="InterPro" id="IPR017938">
    <property type="entry name" value="Riboflavin_synthase-like_b-brl"/>
</dbReference>
<evidence type="ECO:0000259" key="8">
    <source>
        <dbReference type="PROSITE" id="PS51085"/>
    </source>
</evidence>
<evidence type="ECO:0000313" key="11">
    <source>
        <dbReference type="Proteomes" id="UP000274515"/>
    </source>
</evidence>
<evidence type="ECO:0000256" key="2">
    <source>
        <dbReference type="ARBA" id="ARBA00022630"/>
    </source>
</evidence>
<dbReference type="Gene3D" id="2.40.30.10">
    <property type="entry name" value="Translation factors"/>
    <property type="match status" value="1"/>
</dbReference>
<evidence type="ECO:0000313" key="10">
    <source>
        <dbReference type="EMBL" id="RRO16746.1"/>
    </source>
</evidence>
<dbReference type="PROSITE" id="PS51384">
    <property type="entry name" value="FAD_FR"/>
    <property type="match status" value="1"/>
</dbReference>
<dbReference type="InterPro" id="IPR012675">
    <property type="entry name" value="Beta-grasp_dom_sf"/>
</dbReference>
<dbReference type="InterPro" id="IPR001041">
    <property type="entry name" value="2Fe-2S_ferredoxin-type"/>
</dbReference>